<name>A0ABW5A1T4_9BACL</name>
<sequence length="958" mass="106054">MGEGAAQVLLSQKRESLLSVDIEGKLILLSTEDVLKLGKGSEIGADQSAYSSLAIYAEQVSLYGTFSLRTGILAAHRIDAGKPLGLISTAGADGSESDGPNLDPTVKGARGGDGEAGGDLFLYAETVSTERPFLAVDATGGKGGDGQEGSSIPSDKEHEEMFTSAGDGGNGGDGGQVVALVVHPYNRLTEELVTIYHKQDLVVQKADLRALLSQFPQAEAVKSVKAKLEAAAMIVDQAEFGESLRTAGSLLLDLADAWQLEARHNLYTLGGAYGTHGSGRVRPGTNGISGMDGEHALVLEGSPELLVGWKWEQFLFVHPHQCAMLLEKAKLMYLTLNPRVTESVQDVWTLFKRLQERTAPFVNLQPDHLLFKHYQEVESAFGAYNSVAQLACIHQQASHYLTRLNLGQDAFGYDRQYAPLASYTLYEGILNRMIDDFEKLEAVYQQYYDRLDQAVQLRDYLDHARSYGESIIAQAGANVEDLRKLISASAGVIQRYEIALPDKKEALLEAIDRLERQIEDRINLENFAIREIFSALSMIAFAPEAPLIYLGEGALVLYSQYSNLKEEKVETRYLIKSIRAIKDSFGSLVEGYKVQLDGMLAPDDPGANKLIASARDLDRLLDSISSQLPERAGEEFKAIVDDYVQTIVARNNEILTYNAIVSLLFQNRDQVEQAKLSIADLNRQALANLKGTSLNLTAFLSHLYYAARNQVLEMLSLTANAFRFWAVTDQSPLQTLIEWSTPPDINAAVLRAAHSELLKRFTEAVERFANNPSRYPDPSVPHYDPKVDRGILVKLSAWQLSRFRRSGRAVIQIETALKETLKRENPFAGRANVRVEKVRAWIHGAKTEDDLLHVKITHTGEEEITDLQGDLYRFKHKPRNADFVYQISDRRVKTDGQMGVSVQLGGGGSDQTRAVSYALVGPFTFWQIEVAEENNAGRDISQVTDIELEFFISYYPFD</sequence>
<evidence type="ECO:0008006" key="4">
    <source>
        <dbReference type="Google" id="ProtNLM"/>
    </source>
</evidence>
<dbReference type="RefSeq" id="WP_386048889.1">
    <property type="nucleotide sequence ID" value="NZ_JBHUIO010000011.1"/>
</dbReference>
<gene>
    <name evidence="2" type="ORF">ACFSOY_17625</name>
</gene>
<dbReference type="EMBL" id="JBHUIO010000011">
    <property type="protein sequence ID" value="MFD2171786.1"/>
    <property type="molecule type" value="Genomic_DNA"/>
</dbReference>
<organism evidence="2 3">
    <name type="scientific">Tumebacillus lipolyticus</name>
    <dbReference type="NCBI Taxonomy" id="1280370"/>
    <lineage>
        <taxon>Bacteria</taxon>
        <taxon>Bacillati</taxon>
        <taxon>Bacillota</taxon>
        <taxon>Bacilli</taxon>
        <taxon>Bacillales</taxon>
        <taxon>Alicyclobacillaceae</taxon>
        <taxon>Tumebacillus</taxon>
    </lineage>
</organism>
<evidence type="ECO:0000313" key="3">
    <source>
        <dbReference type="Proteomes" id="UP001597343"/>
    </source>
</evidence>
<proteinExistence type="predicted"/>
<keyword evidence="3" id="KW-1185">Reference proteome</keyword>
<feature type="region of interest" description="Disordered" evidence="1">
    <location>
        <begin position="137"/>
        <end position="171"/>
    </location>
</feature>
<dbReference type="Proteomes" id="UP001597343">
    <property type="component" value="Unassembled WGS sequence"/>
</dbReference>
<evidence type="ECO:0000313" key="2">
    <source>
        <dbReference type="EMBL" id="MFD2171786.1"/>
    </source>
</evidence>
<reference evidence="3" key="1">
    <citation type="journal article" date="2019" name="Int. J. Syst. Evol. Microbiol.">
        <title>The Global Catalogue of Microorganisms (GCM) 10K type strain sequencing project: providing services to taxonomists for standard genome sequencing and annotation.</title>
        <authorList>
            <consortium name="The Broad Institute Genomics Platform"/>
            <consortium name="The Broad Institute Genome Sequencing Center for Infectious Disease"/>
            <person name="Wu L."/>
            <person name="Ma J."/>
        </authorList>
    </citation>
    <scope>NUCLEOTIDE SEQUENCE [LARGE SCALE GENOMIC DNA]</scope>
    <source>
        <strain evidence="3">CGMCC 1.13574</strain>
    </source>
</reference>
<comment type="caution">
    <text evidence="2">The sequence shown here is derived from an EMBL/GenBank/DDBJ whole genome shotgun (WGS) entry which is preliminary data.</text>
</comment>
<protein>
    <recommendedName>
        <fullName evidence="4">Tc toxin complex TcA C-terminal TcB-binding domain-containing protein</fullName>
    </recommendedName>
</protein>
<evidence type="ECO:0000256" key="1">
    <source>
        <dbReference type="SAM" id="MobiDB-lite"/>
    </source>
</evidence>
<accession>A0ABW5A1T4</accession>